<evidence type="ECO:0000256" key="1">
    <source>
        <dbReference type="ARBA" id="ARBA00005254"/>
    </source>
</evidence>
<dbReference type="NCBIfam" id="NF046063">
    <property type="entry name" value="oxepin_alt"/>
    <property type="match status" value="1"/>
</dbReference>
<reference evidence="3 4" key="1">
    <citation type="submission" date="2024-03" db="EMBL/GenBank/DDBJ databases">
        <title>Novel species of the genus Variovorax.</title>
        <authorList>
            <person name="Liu Q."/>
            <person name="Xin Y.-H."/>
        </authorList>
    </citation>
    <scope>NUCLEOTIDE SEQUENCE [LARGE SCALE GENOMIC DNA]</scope>
    <source>
        <strain evidence="3 4">KACC 18501</strain>
    </source>
</reference>
<dbReference type="Gene3D" id="3.90.226.10">
    <property type="entry name" value="2-enoyl-CoA Hydratase, Chain A, domain 1"/>
    <property type="match status" value="1"/>
</dbReference>
<dbReference type="SUPFAM" id="SSF52096">
    <property type="entry name" value="ClpP/crotonase"/>
    <property type="match status" value="1"/>
</dbReference>
<dbReference type="Pfam" id="PF00378">
    <property type="entry name" value="ECH_1"/>
    <property type="match status" value="1"/>
</dbReference>
<evidence type="ECO:0000313" key="3">
    <source>
        <dbReference type="EMBL" id="MEJ8825362.1"/>
    </source>
</evidence>
<evidence type="ECO:0000313" key="4">
    <source>
        <dbReference type="Proteomes" id="UP001363010"/>
    </source>
</evidence>
<dbReference type="PROSITE" id="PS00166">
    <property type="entry name" value="ENOYL_COA_HYDRATASE"/>
    <property type="match status" value="1"/>
</dbReference>
<dbReference type="Proteomes" id="UP001363010">
    <property type="component" value="Unassembled WGS sequence"/>
</dbReference>
<evidence type="ECO:0000256" key="2">
    <source>
        <dbReference type="RuleBase" id="RU003707"/>
    </source>
</evidence>
<dbReference type="InterPro" id="IPR029045">
    <property type="entry name" value="ClpP/crotonase-like_dom_sf"/>
</dbReference>
<protein>
    <submittedName>
        <fullName evidence="3">Enoyl-CoA hydratase</fullName>
    </submittedName>
</protein>
<dbReference type="NCBIfam" id="NF005700">
    <property type="entry name" value="PRK07511.1"/>
    <property type="match status" value="1"/>
</dbReference>
<gene>
    <name evidence="3" type="ORF">WKW80_25630</name>
</gene>
<comment type="caution">
    <text evidence="3">The sequence shown here is derived from an EMBL/GenBank/DDBJ whole genome shotgun (WGS) entry which is preliminary data.</text>
</comment>
<name>A0ABU8W5P4_9BURK</name>
<dbReference type="Gene3D" id="1.10.12.10">
    <property type="entry name" value="Lyase 2-enoyl-coa Hydratase, Chain A, domain 2"/>
    <property type="match status" value="1"/>
</dbReference>
<dbReference type="PANTHER" id="PTHR43459:SF1">
    <property type="entry name" value="EG:BACN32G11.4 PROTEIN"/>
    <property type="match status" value="1"/>
</dbReference>
<dbReference type="InterPro" id="IPR001753">
    <property type="entry name" value="Enoyl-CoA_hydra/iso"/>
</dbReference>
<sequence>MNAITTVAPILVRREGPVLVLAIHTPGKRNALSPGLFDALTEALASAANDATVGAVVLTGADGYFCSGGDLNQLATRRLLTLEQRRENLEILHGLLRLLSKFPKPIIASVEGGAAGAGLSMALGCDLLVAARNASFSVAYVKVGLTPDGGATAFLAQALPRQLLTEMCLTGDLVGAERLHALGVVNRLTEPGDADAEAIALATRLAGGPEQAMTRIKTLCRAAVSNTLGAQLDLEAGFMVEAQGSAESAIGIDAFLAKRKPDFVSLRSKR</sequence>
<organism evidence="3 4">
    <name type="scientific">Variovorax humicola</name>
    <dbReference type="NCBI Taxonomy" id="1769758"/>
    <lineage>
        <taxon>Bacteria</taxon>
        <taxon>Pseudomonadati</taxon>
        <taxon>Pseudomonadota</taxon>
        <taxon>Betaproteobacteria</taxon>
        <taxon>Burkholderiales</taxon>
        <taxon>Comamonadaceae</taxon>
        <taxon>Variovorax</taxon>
    </lineage>
</organism>
<dbReference type="RefSeq" id="WP_340366394.1">
    <property type="nucleotide sequence ID" value="NZ_JBBKZV010000021.1"/>
</dbReference>
<proteinExistence type="inferred from homology"/>
<dbReference type="InterPro" id="IPR018376">
    <property type="entry name" value="Enoyl-CoA_hyd/isom_CS"/>
</dbReference>
<dbReference type="PANTHER" id="PTHR43459">
    <property type="entry name" value="ENOYL-COA HYDRATASE"/>
    <property type="match status" value="1"/>
</dbReference>
<comment type="similarity">
    <text evidence="1 2">Belongs to the enoyl-CoA hydratase/isomerase family.</text>
</comment>
<accession>A0ABU8W5P4</accession>
<dbReference type="CDD" id="cd06558">
    <property type="entry name" value="crotonase-like"/>
    <property type="match status" value="1"/>
</dbReference>
<dbReference type="EMBL" id="JBBKZV010000021">
    <property type="protein sequence ID" value="MEJ8825362.1"/>
    <property type="molecule type" value="Genomic_DNA"/>
</dbReference>
<dbReference type="InterPro" id="IPR014748">
    <property type="entry name" value="Enoyl-CoA_hydra_C"/>
</dbReference>
<keyword evidence="4" id="KW-1185">Reference proteome</keyword>